<evidence type="ECO:0000313" key="1">
    <source>
        <dbReference type="EMBL" id="RYO83015.1"/>
    </source>
</evidence>
<sequence length="68" mass="7121">MSTTACSGKVEELVEAGRSRDILATALGPAVNRDQILGVCWRGFITSGMGYRGAGTGLRKASFSNAAW</sequence>
<keyword evidence="2" id="KW-1185">Reference proteome</keyword>
<dbReference type="Proteomes" id="UP000294003">
    <property type="component" value="Unassembled WGS sequence"/>
</dbReference>
<comment type="caution">
    <text evidence="1">The sequence shown here is derived from an EMBL/GenBank/DDBJ whole genome shotgun (WGS) entry which is preliminary data.</text>
</comment>
<reference evidence="1 2" key="1">
    <citation type="submission" date="2018-06" db="EMBL/GenBank/DDBJ databases">
        <title>Complete Genomes of Monosporascus.</title>
        <authorList>
            <person name="Robinson A.J."/>
            <person name="Natvig D.O."/>
        </authorList>
    </citation>
    <scope>NUCLEOTIDE SEQUENCE [LARGE SCALE GENOMIC DNA]</scope>
    <source>
        <strain evidence="1 2">CBS 609.92</strain>
    </source>
</reference>
<evidence type="ECO:0000313" key="2">
    <source>
        <dbReference type="Proteomes" id="UP000294003"/>
    </source>
</evidence>
<dbReference type="EMBL" id="QJNS01000199">
    <property type="protein sequence ID" value="RYO83015.1"/>
    <property type="molecule type" value="Genomic_DNA"/>
</dbReference>
<name>A0ABY0H2T4_9PEZI</name>
<accession>A0ABY0H2T4</accession>
<organism evidence="1 2">
    <name type="scientific">Monosporascus cannonballus</name>
    <dbReference type="NCBI Taxonomy" id="155416"/>
    <lineage>
        <taxon>Eukaryota</taxon>
        <taxon>Fungi</taxon>
        <taxon>Dikarya</taxon>
        <taxon>Ascomycota</taxon>
        <taxon>Pezizomycotina</taxon>
        <taxon>Sordariomycetes</taxon>
        <taxon>Xylariomycetidae</taxon>
        <taxon>Xylariales</taxon>
        <taxon>Xylariales incertae sedis</taxon>
        <taxon>Monosporascus</taxon>
    </lineage>
</organism>
<proteinExistence type="predicted"/>
<gene>
    <name evidence="1" type="ORF">DL762_006350</name>
</gene>
<protein>
    <submittedName>
        <fullName evidence="1">Uncharacterized protein</fullName>
    </submittedName>
</protein>